<evidence type="ECO:0000313" key="7">
    <source>
        <dbReference type="EMBL" id="CAD6444265.1"/>
    </source>
</evidence>
<dbReference type="GO" id="GO:0000930">
    <property type="term" value="C:gamma-tubulin complex"/>
    <property type="evidence" value="ECO:0007669"/>
    <property type="project" value="TreeGrafter"/>
</dbReference>
<dbReference type="GO" id="GO:0000922">
    <property type="term" value="C:spindle pole"/>
    <property type="evidence" value="ECO:0007669"/>
    <property type="project" value="InterPro"/>
</dbReference>
<evidence type="ECO:0000256" key="5">
    <source>
        <dbReference type="RuleBase" id="RU363050"/>
    </source>
</evidence>
<gene>
    <name evidence="7" type="ORF">SCLTRI_LOCUS4057</name>
</gene>
<dbReference type="OrthoDB" id="2192946at2759"/>
<dbReference type="GO" id="GO:0051321">
    <property type="term" value="P:meiotic cell cycle"/>
    <property type="evidence" value="ECO:0007669"/>
    <property type="project" value="TreeGrafter"/>
</dbReference>
<feature type="domain" description="Gamma tubulin complex component C-terminal" evidence="6">
    <location>
        <begin position="82"/>
        <end position="280"/>
    </location>
</feature>
<dbReference type="GO" id="GO:0031122">
    <property type="term" value="P:cytoplasmic microtubule organization"/>
    <property type="evidence" value="ECO:0007669"/>
    <property type="project" value="TreeGrafter"/>
</dbReference>
<evidence type="ECO:0000256" key="4">
    <source>
        <dbReference type="ARBA" id="ARBA00023212"/>
    </source>
</evidence>
<evidence type="ECO:0000256" key="1">
    <source>
        <dbReference type="ARBA" id="ARBA00010337"/>
    </source>
</evidence>
<dbReference type="PANTHER" id="PTHR19302:SF13">
    <property type="entry name" value="GAMMA-TUBULIN COMPLEX COMPONENT 2"/>
    <property type="match status" value="1"/>
</dbReference>
<evidence type="ECO:0000313" key="8">
    <source>
        <dbReference type="Proteomes" id="UP000624404"/>
    </source>
</evidence>
<dbReference type="GO" id="GO:0005874">
    <property type="term" value="C:microtubule"/>
    <property type="evidence" value="ECO:0007669"/>
    <property type="project" value="UniProtKB-KW"/>
</dbReference>
<keyword evidence="4 5" id="KW-0206">Cytoskeleton</keyword>
<keyword evidence="3 5" id="KW-0493">Microtubule</keyword>
<dbReference type="GO" id="GO:0051225">
    <property type="term" value="P:spindle assembly"/>
    <property type="evidence" value="ECO:0007669"/>
    <property type="project" value="TreeGrafter"/>
</dbReference>
<sequence length="308" mass="34780">MNSISLIDSLNRVVSISGMEQGESLEVPTTQKTRLIGAIPRLTSHQPENNLEVPSVIPISTLVTISRATFVRELQSQNKGAGWSHKTSNKEIEYWKRRVFILRARMLVFVQQLLNFCTSEVIEPNWQVLMAKLESNGLDGSELAVKTVDELMQDHVKLLDTCLKERMLTNSKLLRRHSKLIQTCTHFASFTGRLSKELGKLDPDLPGPKRPAAMCKLQWERFQIEKSRSTPDHHRSSAADESPLFDKMRDLMDKSEYSFGKGLQSFIDALNHFAATETVVFLGICARLSTVNQGTEFSGLRNEECGED</sequence>
<keyword evidence="2 5" id="KW-0963">Cytoplasm</keyword>
<dbReference type="InterPro" id="IPR042241">
    <property type="entry name" value="GCP_C_sf"/>
</dbReference>
<reference evidence="7" key="1">
    <citation type="submission" date="2020-10" db="EMBL/GenBank/DDBJ databases">
        <authorList>
            <person name="Kusch S."/>
        </authorList>
    </citation>
    <scope>NUCLEOTIDE SEQUENCE</scope>
    <source>
        <strain evidence="7">SwB9</strain>
    </source>
</reference>
<dbReference type="GO" id="GO:0043015">
    <property type="term" value="F:gamma-tubulin binding"/>
    <property type="evidence" value="ECO:0007669"/>
    <property type="project" value="InterPro"/>
</dbReference>
<protein>
    <recommendedName>
        <fullName evidence="5">Spindle pole body component</fullName>
    </recommendedName>
</protein>
<dbReference type="EMBL" id="CAJHIA010000011">
    <property type="protein sequence ID" value="CAD6444265.1"/>
    <property type="molecule type" value="Genomic_DNA"/>
</dbReference>
<dbReference type="Pfam" id="PF04130">
    <property type="entry name" value="GCP_C_terminal"/>
    <property type="match status" value="1"/>
</dbReference>
<dbReference type="GO" id="GO:0007020">
    <property type="term" value="P:microtubule nucleation"/>
    <property type="evidence" value="ECO:0007669"/>
    <property type="project" value="InterPro"/>
</dbReference>
<proteinExistence type="inferred from homology"/>
<dbReference type="AlphaFoldDB" id="A0A8H2ZPC4"/>
<dbReference type="GO" id="GO:0051011">
    <property type="term" value="F:microtubule minus-end binding"/>
    <property type="evidence" value="ECO:0007669"/>
    <property type="project" value="TreeGrafter"/>
</dbReference>
<dbReference type="InterPro" id="IPR040457">
    <property type="entry name" value="GCP_C"/>
</dbReference>
<dbReference type="PANTHER" id="PTHR19302">
    <property type="entry name" value="GAMMA TUBULIN COMPLEX PROTEIN"/>
    <property type="match status" value="1"/>
</dbReference>
<accession>A0A8H2ZPC4</accession>
<dbReference type="Gene3D" id="1.20.120.1900">
    <property type="entry name" value="Gamma-tubulin complex, C-terminal domain"/>
    <property type="match status" value="1"/>
</dbReference>
<dbReference type="Proteomes" id="UP000624404">
    <property type="component" value="Unassembled WGS sequence"/>
</dbReference>
<dbReference type="InterPro" id="IPR007259">
    <property type="entry name" value="GCP"/>
</dbReference>
<evidence type="ECO:0000256" key="2">
    <source>
        <dbReference type="ARBA" id="ARBA00022490"/>
    </source>
</evidence>
<comment type="caution">
    <text evidence="7">The sequence shown here is derived from an EMBL/GenBank/DDBJ whole genome shotgun (WGS) entry which is preliminary data.</text>
</comment>
<name>A0A8H2ZPC4_9HELO</name>
<organism evidence="7 8">
    <name type="scientific">Sclerotinia trifoliorum</name>
    <dbReference type="NCBI Taxonomy" id="28548"/>
    <lineage>
        <taxon>Eukaryota</taxon>
        <taxon>Fungi</taxon>
        <taxon>Dikarya</taxon>
        <taxon>Ascomycota</taxon>
        <taxon>Pezizomycotina</taxon>
        <taxon>Leotiomycetes</taxon>
        <taxon>Helotiales</taxon>
        <taxon>Sclerotiniaceae</taxon>
        <taxon>Sclerotinia</taxon>
    </lineage>
</organism>
<dbReference type="GO" id="GO:0044732">
    <property type="term" value="C:mitotic spindle pole body"/>
    <property type="evidence" value="ECO:0007669"/>
    <property type="project" value="TreeGrafter"/>
</dbReference>
<comment type="subcellular location">
    <subcellularLocation>
        <location evidence="5">Cytoplasm</location>
        <location evidence="5">Cytoskeleton</location>
        <location evidence="5">Microtubule organizing center</location>
    </subcellularLocation>
</comment>
<dbReference type="GO" id="GO:0000278">
    <property type="term" value="P:mitotic cell cycle"/>
    <property type="evidence" value="ECO:0007669"/>
    <property type="project" value="TreeGrafter"/>
</dbReference>
<keyword evidence="8" id="KW-1185">Reference proteome</keyword>
<comment type="similarity">
    <text evidence="1 5">Belongs to the TUBGCP family.</text>
</comment>
<evidence type="ECO:0000256" key="3">
    <source>
        <dbReference type="ARBA" id="ARBA00022701"/>
    </source>
</evidence>
<evidence type="ECO:0000259" key="6">
    <source>
        <dbReference type="Pfam" id="PF04130"/>
    </source>
</evidence>